<dbReference type="Pfam" id="PF12696">
    <property type="entry name" value="TraG-D_C"/>
    <property type="match status" value="1"/>
</dbReference>
<dbReference type="Proteomes" id="UP001250698">
    <property type="component" value="Unassembled WGS sequence"/>
</dbReference>
<dbReference type="InterPro" id="IPR051539">
    <property type="entry name" value="T4SS-coupling_protein"/>
</dbReference>
<organism evidence="8 9">
    <name type="scientific">Hymenobacter endophyticus</name>
    <dbReference type="NCBI Taxonomy" id="3076335"/>
    <lineage>
        <taxon>Bacteria</taxon>
        <taxon>Pseudomonadati</taxon>
        <taxon>Bacteroidota</taxon>
        <taxon>Cytophagia</taxon>
        <taxon>Cytophagales</taxon>
        <taxon>Hymenobacteraceae</taxon>
        <taxon>Hymenobacter</taxon>
    </lineage>
</organism>
<evidence type="ECO:0000256" key="1">
    <source>
        <dbReference type="ARBA" id="ARBA00004651"/>
    </source>
</evidence>
<dbReference type="Gene3D" id="3.40.50.300">
    <property type="entry name" value="P-loop containing nucleotide triphosphate hydrolases"/>
    <property type="match status" value="1"/>
</dbReference>
<dbReference type="PANTHER" id="PTHR37937">
    <property type="entry name" value="CONJUGATIVE TRANSFER: DNA TRANSPORT"/>
    <property type="match status" value="1"/>
</dbReference>
<protein>
    <submittedName>
        <fullName evidence="8">TraM recognition domain-containing protein</fullName>
    </submittedName>
</protein>
<evidence type="ECO:0000313" key="9">
    <source>
        <dbReference type="Proteomes" id="UP001250698"/>
    </source>
</evidence>
<evidence type="ECO:0000313" key="8">
    <source>
        <dbReference type="EMBL" id="MDU0372001.1"/>
    </source>
</evidence>
<reference evidence="8 9" key="1">
    <citation type="submission" date="2023-10" db="EMBL/GenBank/DDBJ databases">
        <title>Hymenobacter endophyticus sp. nov., an isolate from the leaf tissues of wheat.</title>
        <authorList>
            <person name="Dai Y."/>
        </authorList>
    </citation>
    <scope>NUCLEOTIDE SEQUENCE [LARGE SCALE GENOMIC DNA]</scope>
    <source>
        <strain evidence="8 9">ZK17L-C2</strain>
    </source>
</reference>
<dbReference type="InterPro" id="IPR027417">
    <property type="entry name" value="P-loop_NTPase"/>
</dbReference>
<keyword evidence="2" id="KW-1003">Cell membrane</keyword>
<sequence>MTTVPQARPPGSSGGALYGLVALLLIAGGEYYLLTHPATLGAAAETVQAAKAAPAAGGGLLNKFSGGGWEQKLLAGGNKLLALGIGKGLRALLLVISLAMFFVIKAPVKRPGQPRRIPRDLKTVRPALVVMGVLVLLLGVGLLFIDQATDKLLEYGYPSLLAGMLVTGFLGGVTLASTKIAKGELQAEKEPIVTEFGIVLRAAGGQYVNMPNIFRGILVLGGAGAGKTYSIGEPALEQMIGKGMCGLVYDFKFPTLTNAVNKALHYSKAEVKPNSYVVNFRDMELTDKVNPIRPANLTEQALAMEIATTLMKNLSPGGAKESDFFSQSAEMILGALMWFFKNNYPSLCTLPHVVAAAQHPNLPAVLGMLSTDTESRTMVQSIISSVLGGAEKQTAGIVGQLQLSLAKIATKEISWVLAPDEQSGEGFSLDLNNPAAPAILCLGNDASLADTFGPLLSCIISMCIKQMNQEKKKPSFVVIDEGATIYVPGLEQLPATARSRKVCLLYMTQDYAQMVARYGQDLTEVIISNLNNQLIGKVNNEKTAEMVSRMIGKVETEVVSVSMGKSSGGGKAGGGSNQGTSVSIQERQVVQGRDVYELVQGEFIGQTVESKQTFFRGRILREELPGEFPIPKRADFQWGDVPNELELEEKVRETQQRVLAVRAEKELLAGVEPSQPAAEEKPFDRLARKVSTGARSPLELLLIENHTRIYQEIDVVVDRYAFELDKLKLPKPLV</sequence>
<feature type="transmembrane region" description="Helical" evidence="6">
    <location>
        <begin position="157"/>
        <end position="176"/>
    </location>
</feature>
<name>A0ABU3TKV1_9BACT</name>
<keyword evidence="4 6" id="KW-1133">Transmembrane helix</keyword>
<keyword evidence="3 6" id="KW-0812">Transmembrane</keyword>
<evidence type="ECO:0000256" key="3">
    <source>
        <dbReference type="ARBA" id="ARBA00022692"/>
    </source>
</evidence>
<dbReference type="EMBL" id="JAWDJT010000012">
    <property type="protein sequence ID" value="MDU0372001.1"/>
    <property type="molecule type" value="Genomic_DNA"/>
</dbReference>
<feature type="transmembrane region" description="Helical" evidence="6">
    <location>
        <begin position="127"/>
        <end position="145"/>
    </location>
</feature>
<dbReference type="RefSeq" id="WP_315999459.1">
    <property type="nucleotide sequence ID" value="NZ_JAWDJT010000012.1"/>
</dbReference>
<dbReference type="SUPFAM" id="SSF52540">
    <property type="entry name" value="P-loop containing nucleoside triphosphate hydrolases"/>
    <property type="match status" value="1"/>
</dbReference>
<evidence type="ECO:0000256" key="2">
    <source>
        <dbReference type="ARBA" id="ARBA00022475"/>
    </source>
</evidence>
<evidence type="ECO:0000256" key="6">
    <source>
        <dbReference type="SAM" id="Phobius"/>
    </source>
</evidence>
<evidence type="ECO:0000256" key="5">
    <source>
        <dbReference type="ARBA" id="ARBA00023136"/>
    </source>
</evidence>
<accession>A0ABU3TKV1</accession>
<evidence type="ECO:0000259" key="7">
    <source>
        <dbReference type="Pfam" id="PF12696"/>
    </source>
</evidence>
<gene>
    <name evidence="8" type="ORF">ROI90_16470</name>
</gene>
<feature type="transmembrane region" description="Helical" evidence="6">
    <location>
        <begin position="15"/>
        <end position="34"/>
    </location>
</feature>
<comment type="subcellular location">
    <subcellularLocation>
        <location evidence="1">Cell membrane</location>
        <topology evidence="1">Multi-pass membrane protein</topology>
    </subcellularLocation>
</comment>
<dbReference type="CDD" id="cd01127">
    <property type="entry name" value="TrwB_TraG_TraD_VirD4"/>
    <property type="match status" value="1"/>
</dbReference>
<feature type="domain" description="TraD/TraG TraM recognition site" evidence="7">
    <location>
        <begin position="477"/>
        <end position="598"/>
    </location>
</feature>
<dbReference type="PANTHER" id="PTHR37937:SF1">
    <property type="entry name" value="CONJUGATIVE TRANSFER: DNA TRANSPORT"/>
    <property type="match status" value="1"/>
</dbReference>
<keyword evidence="5 6" id="KW-0472">Membrane</keyword>
<keyword evidence="9" id="KW-1185">Reference proteome</keyword>
<proteinExistence type="predicted"/>
<evidence type="ECO:0000256" key="4">
    <source>
        <dbReference type="ARBA" id="ARBA00022989"/>
    </source>
</evidence>
<dbReference type="InterPro" id="IPR032689">
    <property type="entry name" value="TraG-D_C"/>
</dbReference>
<comment type="caution">
    <text evidence="8">The sequence shown here is derived from an EMBL/GenBank/DDBJ whole genome shotgun (WGS) entry which is preliminary data.</text>
</comment>
<feature type="transmembrane region" description="Helical" evidence="6">
    <location>
        <begin position="88"/>
        <end position="106"/>
    </location>
</feature>